<feature type="chain" id="PRO_5009308394" evidence="1">
    <location>
        <begin position="18"/>
        <end position="122"/>
    </location>
</feature>
<evidence type="ECO:0000313" key="2">
    <source>
        <dbReference type="Proteomes" id="UP000095282"/>
    </source>
</evidence>
<sequence length="122" mass="13680">MRSLLFLLFALIPLSYCTIYWKTGGGVGDKVQTQANLIYIDRYLAAHPNKFEVVVGEADVDANGDVRAIAFIKEEGSQGKPKLYRAKLTLSKNNGSPTGYVMSKGFICKDECTLYDQPRRFY</sequence>
<dbReference type="WBParaSite" id="Csp11.Scaffold629.g14579.t1">
    <property type="protein sequence ID" value="Csp11.Scaffold629.g14579.t1"/>
    <property type="gene ID" value="Csp11.Scaffold629.g14579"/>
</dbReference>
<keyword evidence="1" id="KW-0732">Signal</keyword>
<organism evidence="2 3">
    <name type="scientific">Caenorhabditis tropicalis</name>
    <dbReference type="NCBI Taxonomy" id="1561998"/>
    <lineage>
        <taxon>Eukaryota</taxon>
        <taxon>Metazoa</taxon>
        <taxon>Ecdysozoa</taxon>
        <taxon>Nematoda</taxon>
        <taxon>Chromadorea</taxon>
        <taxon>Rhabditida</taxon>
        <taxon>Rhabditina</taxon>
        <taxon>Rhabditomorpha</taxon>
        <taxon>Rhabditoidea</taxon>
        <taxon>Rhabditidae</taxon>
        <taxon>Peloderinae</taxon>
        <taxon>Caenorhabditis</taxon>
    </lineage>
</organism>
<keyword evidence="2" id="KW-1185">Reference proteome</keyword>
<dbReference type="STRING" id="1561998.A0A1I7U3V7"/>
<evidence type="ECO:0000256" key="1">
    <source>
        <dbReference type="SAM" id="SignalP"/>
    </source>
</evidence>
<dbReference type="AlphaFoldDB" id="A0A1I7U3V7"/>
<protein>
    <submittedName>
        <fullName evidence="3">Lipoprotein</fullName>
    </submittedName>
</protein>
<evidence type="ECO:0000313" key="3">
    <source>
        <dbReference type="WBParaSite" id="Csp11.Scaffold629.g14579.t1"/>
    </source>
</evidence>
<proteinExistence type="predicted"/>
<dbReference type="Proteomes" id="UP000095282">
    <property type="component" value="Unplaced"/>
</dbReference>
<accession>A0A1I7U3V7</accession>
<name>A0A1I7U3V7_9PELO</name>
<reference evidence="3" key="1">
    <citation type="submission" date="2016-11" db="UniProtKB">
        <authorList>
            <consortium name="WormBaseParasite"/>
        </authorList>
    </citation>
    <scope>IDENTIFICATION</scope>
</reference>
<feature type="signal peptide" evidence="1">
    <location>
        <begin position="1"/>
        <end position="17"/>
    </location>
</feature>